<feature type="transmembrane region" description="Helical" evidence="6">
    <location>
        <begin position="431"/>
        <end position="449"/>
    </location>
</feature>
<dbReference type="EMBL" id="JAPFFF010000006">
    <property type="protein sequence ID" value="KAK8887553.1"/>
    <property type="molecule type" value="Genomic_DNA"/>
</dbReference>
<evidence type="ECO:0000256" key="3">
    <source>
        <dbReference type="ARBA" id="ARBA00022692"/>
    </source>
</evidence>
<feature type="transmembrane region" description="Helical" evidence="6">
    <location>
        <begin position="337"/>
        <end position="356"/>
    </location>
</feature>
<organism evidence="8 9">
    <name type="scientific">Tritrichomonas musculus</name>
    <dbReference type="NCBI Taxonomy" id="1915356"/>
    <lineage>
        <taxon>Eukaryota</taxon>
        <taxon>Metamonada</taxon>
        <taxon>Parabasalia</taxon>
        <taxon>Tritrichomonadida</taxon>
        <taxon>Tritrichomonadidae</taxon>
        <taxon>Tritrichomonas</taxon>
    </lineage>
</organism>
<name>A0ABR2K9P4_9EUKA</name>
<keyword evidence="2" id="KW-0813">Transport</keyword>
<reference evidence="8 9" key="1">
    <citation type="submission" date="2024-04" db="EMBL/GenBank/DDBJ databases">
        <title>Tritrichomonas musculus Genome.</title>
        <authorList>
            <person name="Alves-Ferreira E."/>
            <person name="Grigg M."/>
            <person name="Lorenzi H."/>
            <person name="Galac M."/>
        </authorList>
    </citation>
    <scope>NUCLEOTIDE SEQUENCE [LARGE SCALE GENOMIC DNA]</scope>
    <source>
        <strain evidence="8 9">EAF2021</strain>
    </source>
</reference>
<dbReference type="SUPFAM" id="SSF103473">
    <property type="entry name" value="MFS general substrate transporter"/>
    <property type="match status" value="1"/>
</dbReference>
<protein>
    <recommendedName>
        <fullName evidence="7">Major facilitator superfamily (MFS) profile domain-containing protein</fullName>
    </recommendedName>
</protein>
<dbReference type="Gene3D" id="1.20.1250.20">
    <property type="entry name" value="MFS general substrate transporter like domains"/>
    <property type="match status" value="1"/>
</dbReference>
<evidence type="ECO:0000256" key="4">
    <source>
        <dbReference type="ARBA" id="ARBA00022989"/>
    </source>
</evidence>
<dbReference type="PANTHER" id="PTHR19432:SF26">
    <property type="entry name" value="MAJOR FACILITATOR SUPERFAMILY (MFS) PROFILE DOMAIN-CONTAINING PROTEIN"/>
    <property type="match status" value="1"/>
</dbReference>
<feature type="transmembrane region" description="Helical" evidence="6">
    <location>
        <begin position="362"/>
        <end position="384"/>
    </location>
</feature>
<comment type="subcellular location">
    <subcellularLocation>
        <location evidence="1">Membrane</location>
        <topology evidence="1">Multi-pass membrane protein</topology>
    </subcellularLocation>
</comment>
<feature type="transmembrane region" description="Helical" evidence="6">
    <location>
        <begin position="170"/>
        <end position="194"/>
    </location>
</feature>
<feature type="transmembrane region" description="Helical" evidence="6">
    <location>
        <begin position="61"/>
        <end position="85"/>
    </location>
</feature>
<dbReference type="Pfam" id="PF07690">
    <property type="entry name" value="MFS_1"/>
    <property type="match status" value="1"/>
</dbReference>
<dbReference type="PANTHER" id="PTHR19432">
    <property type="entry name" value="SUGAR TRANSPORTER"/>
    <property type="match status" value="1"/>
</dbReference>
<keyword evidence="3 6" id="KW-0812">Transmembrane</keyword>
<proteinExistence type="predicted"/>
<evidence type="ECO:0000259" key="7">
    <source>
        <dbReference type="PROSITE" id="PS50850"/>
    </source>
</evidence>
<feature type="transmembrane region" description="Helical" evidence="6">
    <location>
        <begin position="206"/>
        <end position="226"/>
    </location>
</feature>
<dbReference type="Proteomes" id="UP001470230">
    <property type="component" value="Unassembled WGS sequence"/>
</dbReference>
<gene>
    <name evidence="8" type="ORF">M9Y10_038602</name>
</gene>
<evidence type="ECO:0000256" key="1">
    <source>
        <dbReference type="ARBA" id="ARBA00004141"/>
    </source>
</evidence>
<accession>A0ABR2K9P4</accession>
<evidence type="ECO:0000256" key="5">
    <source>
        <dbReference type="ARBA" id="ARBA00023136"/>
    </source>
</evidence>
<feature type="transmembrane region" description="Helical" evidence="6">
    <location>
        <begin position="304"/>
        <end position="325"/>
    </location>
</feature>
<keyword evidence="9" id="KW-1185">Reference proteome</keyword>
<keyword evidence="5 6" id="KW-0472">Membrane</keyword>
<dbReference type="PROSITE" id="PS50850">
    <property type="entry name" value="MFS"/>
    <property type="match status" value="1"/>
</dbReference>
<evidence type="ECO:0000256" key="6">
    <source>
        <dbReference type="SAM" id="Phobius"/>
    </source>
</evidence>
<feature type="domain" description="Major facilitator superfamily (MFS) profile" evidence="7">
    <location>
        <begin position="27"/>
        <end position="453"/>
    </location>
</feature>
<evidence type="ECO:0000256" key="2">
    <source>
        <dbReference type="ARBA" id="ARBA00022448"/>
    </source>
</evidence>
<feature type="transmembrane region" description="Helical" evidence="6">
    <location>
        <begin position="25"/>
        <end position="49"/>
    </location>
</feature>
<keyword evidence="4 6" id="KW-1133">Transmembrane helix</keyword>
<sequence>MDEFNQEQLIKKDWVPLNKREHLSYIHVVAISIGNLAPHLLFVIIPVLFTPLAQSFYISSLAQTFILLYGSFAGFACAPLVGVYSDSCMFKWGRRRLFIVTGSIFMSLGLLLLTYTESVGEWFSGNKNPLKAQQALFVISYMLTVTAGNIANAPTRTICSDVCPPSQQSLMANLCSVFSALGGILVNLIGGLKIYKYVGSLGQEQFELIVSITLIVISITITVFAAHEEPLKDKVPKVRPFKRIFNAIKTAPTPFWRTAIPYLLAQMSLFQFNFYFSHFMGQDIFGGDNGNNAPSEEKQKYQDGLSWAMMCNIVRFGTQFLYGFLNTKICELIGMRATSVIAYFVLATGFITFFWVKNKYAYIAIVILVGSGYAVAMSVPYAIVSIVAPNEEKGAYLGLLMMCTVIGEILSNFGVGRLFGLIWPNNPRKMIAISSTIGYLASILSFWTIEPKVEKEEYQSVTNSQSEVIPLVSENSKL</sequence>
<evidence type="ECO:0000313" key="8">
    <source>
        <dbReference type="EMBL" id="KAK8887553.1"/>
    </source>
</evidence>
<feature type="transmembrane region" description="Helical" evidence="6">
    <location>
        <begin position="396"/>
        <end position="419"/>
    </location>
</feature>
<dbReference type="InterPro" id="IPR020846">
    <property type="entry name" value="MFS_dom"/>
</dbReference>
<dbReference type="InterPro" id="IPR011701">
    <property type="entry name" value="MFS"/>
</dbReference>
<comment type="caution">
    <text evidence="8">The sequence shown here is derived from an EMBL/GenBank/DDBJ whole genome shotgun (WGS) entry which is preliminary data.</text>
</comment>
<evidence type="ECO:0000313" key="9">
    <source>
        <dbReference type="Proteomes" id="UP001470230"/>
    </source>
</evidence>
<feature type="transmembrane region" description="Helical" evidence="6">
    <location>
        <begin position="97"/>
        <end position="115"/>
    </location>
</feature>
<dbReference type="InterPro" id="IPR036259">
    <property type="entry name" value="MFS_trans_sf"/>
</dbReference>